<dbReference type="Proteomes" id="UP000031668">
    <property type="component" value="Unassembled WGS sequence"/>
</dbReference>
<reference evidence="8 9" key="1">
    <citation type="journal article" date="2014" name="Genome Biol. Evol.">
        <title>The genome of the myxosporean Thelohanellus kitauei shows adaptations to nutrient acquisition within its fish host.</title>
        <authorList>
            <person name="Yang Y."/>
            <person name="Xiong J."/>
            <person name="Zhou Z."/>
            <person name="Huo F."/>
            <person name="Miao W."/>
            <person name="Ran C."/>
            <person name="Liu Y."/>
            <person name="Zhang J."/>
            <person name="Feng J."/>
            <person name="Wang M."/>
            <person name="Wang M."/>
            <person name="Wang L."/>
            <person name="Yao B."/>
        </authorList>
    </citation>
    <scope>NUCLEOTIDE SEQUENCE [LARGE SCALE GENOMIC DNA]</scope>
    <source>
        <strain evidence="8">Wuqing</strain>
    </source>
</reference>
<dbReference type="InterPro" id="IPR045231">
    <property type="entry name" value="Yip1/4-like"/>
</dbReference>
<name>A0A0C2N553_THEKT</name>
<keyword evidence="5 7" id="KW-0472">Membrane</keyword>
<dbReference type="OrthoDB" id="440385at2759"/>
<accession>A0A0C2N553</accession>
<comment type="subcellular location">
    <subcellularLocation>
        <location evidence="1">Membrane</location>
        <topology evidence="1">Multi-pass membrane protein</topology>
    </subcellularLocation>
</comment>
<comment type="caution">
    <text evidence="8">The sequence shown here is derived from an EMBL/GenBank/DDBJ whole genome shotgun (WGS) entry which is preliminary data.</text>
</comment>
<protein>
    <submittedName>
        <fullName evidence="8">Protein YIPF5</fullName>
    </submittedName>
</protein>
<evidence type="ECO:0000256" key="1">
    <source>
        <dbReference type="ARBA" id="ARBA00004141"/>
    </source>
</evidence>
<dbReference type="GO" id="GO:0048280">
    <property type="term" value="P:vesicle fusion with Golgi apparatus"/>
    <property type="evidence" value="ECO:0007669"/>
    <property type="project" value="TreeGrafter"/>
</dbReference>
<keyword evidence="4 7" id="KW-1133">Transmembrane helix</keyword>
<keyword evidence="3 7" id="KW-0812">Transmembrane</keyword>
<evidence type="ECO:0000256" key="6">
    <source>
        <dbReference type="SAM" id="MobiDB-lite"/>
    </source>
</evidence>
<evidence type="ECO:0000313" key="9">
    <source>
        <dbReference type="Proteomes" id="UP000031668"/>
    </source>
</evidence>
<feature type="region of interest" description="Disordered" evidence="6">
    <location>
        <begin position="36"/>
        <end position="58"/>
    </location>
</feature>
<keyword evidence="9" id="KW-1185">Reference proteome</keyword>
<dbReference type="GO" id="GO:0006888">
    <property type="term" value="P:endoplasmic reticulum to Golgi vesicle-mediated transport"/>
    <property type="evidence" value="ECO:0007669"/>
    <property type="project" value="InterPro"/>
</dbReference>
<evidence type="ECO:0000256" key="4">
    <source>
        <dbReference type="ARBA" id="ARBA00022989"/>
    </source>
</evidence>
<evidence type="ECO:0000256" key="2">
    <source>
        <dbReference type="ARBA" id="ARBA00010596"/>
    </source>
</evidence>
<sequence>MQFYEGPEQGFRGYNQYGQPQQNEFYGRNVFDPYGPPQNWDDKSRDPPDANHQYNPYDKTRLDEDEEPLMTELGINFYSIGKRTMSVINPFTKIDENIVLESDLAGPLVYFIVFGLFLLLVSFNLILVRKVEWIWCHLWRYCLQLLFHVVCIESDEHLAFFRLCSQYCGIRLVANDSRIIPDFYVPLHKLKRVIPDIIRI</sequence>
<dbReference type="GO" id="GO:0016020">
    <property type="term" value="C:membrane"/>
    <property type="evidence" value="ECO:0007669"/>
    <property type="project" value="UniProtKB-SubCell"/>
</dbReference>
<dbReference type="GO" id="GO:0005802">
    <property type="term" value="C:trans-Golgi network"/>
    <property type="evidence" value="ECO:0007669"/>
    <property type="project" value="TreeGrafter"/>
</dbReference>
<dbReference type="PANTHER" id="PTHR21236:SF2">
    <property type="entry name" value="PROTEIN YIPF"/>
    <property type="match status" value="1"/>
</dbReference>
<proteinExistence type="inferred from homology"/>
<evidence type="ECO:0000313" key="8">
    <source>
        <dbReference type="EMBL" id="KII74761.1"/>
    </source>
</evidence>
<feature type="transmembrane region" description="Helical" evidence="7">
    <location>
        <begin position="108"/>
        <end position="128"/>
    </location>
</feature>
<dbReference type="AlphaFoldDB" id="A0A0C2N553"/>
<evidence type="ECO:0000256" key="7">
    <source>
        <dbReference type="SAM" id="Phobius"/>
    </source>
</evidence>
<evidence type="ECO:0000256" key="3">
    <source>
        <dbReference type="ARBA" id="ARBA00022692"/>
    </source>
</evidence>
<organism evidence="8 9">
    <name type="scientific">Thelohanellus kitauei</name>
    <name type="common">Myxosporean</name>
    <dbReference type="NCBI Taxonomy" id="669202"/>
    <lineage>
        <taxon>Eukaryota</taxon>
        <taxon>Metazoa</taxon>
        <taxon>Cnidaria</taxon>
        <taxon>Myxozoa</taxon>
        <taxon>Myxosporea</taxon>
        <taxon>Bivalvulida</taxon>
        <taxon>Platysporina</taxon>
        <taxon>Myxobolidae</taxon>
        <taxon>Thelohanellus</taxon>
    </lineage>
</organism>
<dbReference type="PANTHER" id="PTHR21236">
    <property type="entry name" value="GOLGI MEMBRANE PROTEIN YIP1"/>
    <property type="match status" value="1"/>
</dbReference>
<gene>
    <name evidence="8" type="ORF">RF11_00527</name>
</gene>
<comment type="similarity">
    <text evidence="2">Belongs to the YIP1 family.</text>
</comment>
<dbReference type="EMBL" id="JWZT01000283">
    <property type="protein sequence ID" value="KII74761.1"/>
    <property type="molecule type" value="Genomic_DNA"/>
</dbReference>
<feature type="compositionally biased region" description="Basic and acidic residues" evidence="6">
    <location>
        <begin position="40"/>
        <end position="49"/>
    </location>
</feature>
<evidence type="ECO:0000256" key="5">
    <source>
        <dbReference type="ARBA" id="ARBA00023136"/>
    </source>
</evidence>